<evidence type="ECO:0000256" key="1">
    <source>
        <dbReference type="SAM" id="MobiDB-lite"/>
    </source>
</evidence>
<gene>
    <name evidence="3" type="ORF">BSL78_08166</name>
</gene>
<evidence type="ECO:0000259" key="2">
    <source>
        <dbReference type="Pfam" id="PF00147"/>
    </source>
</evidence>
<dbReference type="SUPFAM" id="SSF56496">
    <property type="entry name" value="Fibrinogen C-terminal domain-like"/>
    <property type="match status" value="1"/>
</dbReference>
<accession>A0A2G8L3W8</accession>
<feature type="region of interest" description="Disordered" evidence="1">
    <location>
        <begin position="1"/>
        <end position="31"/>
    </location>
</feature>
<dbReference type="AlphaFoldDB" id="A0A2G8L3W8"/>
<dbReference type="Proteomes" id="UP000230750">
    <property type="component" value="Unassembled WGS sequence"/>
</dbReference>
<comment type="caution">
    <text evidence="3">The sequence shown here is derived from an EMBL/GenBank/DDBJ whole genome shotgun (WGS) entry which is preliminary data.</text>
</comment>
<dbReference type="EMBL" id="MRZV01000229">
    <property type="protein sequence ID" value="PIK54957.1"/>
    <property type="molecule type" value="Genomic_DNA"/>
</dbReference>
<protein>
    <submittedName>
        <fullName evidence="3">Putative angiopoietin-2-like</fullName>
    </submittedName>
</protein>
<dbReference type="InterPro" id="IPR014716">
    <property type="entry name" value="Fibrinogen_a/b/g_C_1"/>
</dbReference>
<dbReference type="Gene3D" id="3.90.215.10">
    <property type="entry name" value="Gamma Fibrinogen, chain A, domain 1"/>
    <property type="match status" value="1"/>
</dbReference>
<evidence type="ECO:0000313" key="4">
    <source>
        <dbReference type="Proteomes" id="UP000230750"/>
    </source>
</evidence>
<sequence>MKKGFSDLRSGGGGRNDTSAPPHFSLGGLAPPSPPVPTPLIAKVRLVVNIATAQTNSPADKADVMRALIGKPFRTFDRNSDANDCANTYGGAWWFADDCAKLNLHGDFEASGRAGVWYGVPLDANKIVKMEMKIRPME</sequence>
<proteinExistence type="predicted"/>
<reference evidence="3 4" key="1">
    <citation type="journal article" date="2017" name="PLoS Biol.">
        <title>The sea cucumber genome provides insights into morphological evolution and visceral regeneration.</title>
        <authorList>
            <person name="Zhang X."/>
            <person name="Sun L."/>
            <person name="Yuan J."/>
            <person name="Sun Y."/>
            <person name="Gao Y."/>
            <person name="Zhang L."/>
            <person name="Li S."/>
            <person name="Dai H."/>
            <person name="Hamel J.F."/>
            <person name="Liu C."/>
            <person name="Yu Y."/>
            <person name="Liu S."/>
            <person name="Lin W."/>
            <person name="Guo K."/>
            <person name="Jin S."/>
            <person name="Xu P."/>
            <person name="Storey K.B."/>
            <person name="Huan P."/>
            <person name="Zhang T."/>
            <person name="Zhou Y."/>
            <person name="Zhang J."/>
            <person name="Lin C."/>
            <person name="Li X."/>
            <person name="Xing L."/>
            <person name="Huo D."/>
            <person name="Sun M."/>
            <person name="Wang L."/>
            <person name="Mercier A."/>
            <person name="Li F."/>
            <person name="Yang H."/>
            <person name="Xiang J."/>
        </authorList>
    </citation>
    <scope>NUCLEOTIDE SEQUENCE [LARGE SCALE GENOMIC DNA]</scope>
    <source>
        <strain evidence="3">Shaxun</strain>
        <tissue evidence="3">Muscle</tissue>
    </source>
</reference>
<dbReference type="InterPro" id="IPR002181">
    <property type="entry name" value="Fibrinogen_a/b/g_C_dom"/>
</dbReference>
<feature type="domain" description="Fibrinogen C-terminal" evidence="2">
    <location>
        <begin position="61"/>
        <end position="136"/>
    </location>
</feature>
<organism evidence="3 4">
    <name type="scientific">Stichopus japonicus</name>
    <name type="common">Sea cucumber</name>
    <dbReference type="NCBI Taxonomy" id="307972"/>
    <lineage>
        <taxon>Eukaryota</taxon>
        <taxon>Metazoa</taxon>
        <taxon>Echinodermata</taxon>
        <taxon>Eleutherozoa</taxon>
        <taxon>Echinozoa</taxon>
        <taxon>Holothuroidea</taxon>
        <taxon>Aspidochirotacea</taxon>
        <taxon>Aspidochirotida</taxon>
        <taxon>Stichopodidae</taxon>
        <taxon>Apostichopus</taxon>
    </lineage>
</organism>
<name>A0A2G8L3W8_STIJA</name>
<dbReference type="InterPro" id="IPR036056">
    <property type="entry name" value="Fibrinogen-like_C"/>
</dbReference>
<keyword evidence="4" id="KW-1185">Reference proteome</keyword>
<evidence type="ECO:0000313" key="3">
    <source>
        <dbReference type="EMBL" id="PIK54957.1"/>
    </source>
</evidence>
<dbReference type="Pfam" id="PF00147">
    <property type="entry name" value="Fibrinogen_C"/>
    <property type="match status" value="1"/>
</dbReference>